<dbReference type="GO" id="GO:0003712">
    <property type="term" value="F:transcription coregulator activity"/>
    <property type="evidence" value="ECO:0007669"/>
    <property type="project" value="UniProtKB-ARBA"/>
</dbReference>
<feature type="domain" description="AWS" evidence="31">
    <location>
        <begin position="1803"/>
        <end position="1853"/>
    </location>
</feature>
<feature type="domain" description="PWWP" evidence="29">
    <location>
        <begin position="1669"/>
        <end position="1731"/>
    </location>
</feature>
<evidence type="ECO:0000259" key="28">
    <source>
        <dbReference type="PROSITE" id="PS50280"/>
    </source>
</evidence>
<feature type="domain" description="PHD-type" evidence="27">
    <location>
        <begin position="1455"/>
        <end position="1501"/>
    </location>
</feature>
<feature type="compositionally biased region" description="Low complexity" evidence="26">
    <location>
        <begin position="1139"/>
        <end position="1242"/>
    </location>
</feature>
<dbReference type="CDD" id="cd20161">
    <property type="entry name" value="PWWP_NSD1_rpt1"/>
    <property type="match status" value="1"/>
</dbReference>
<evidence type="ECO:0000256" key="2">
    <source>
        <dbReference type="ARBA" id="ARBA00004286"/>
    </source>
</evidence>
<evidence type="ECO:0000256" key="20">
    <source>
        <dbReference type="ARBA" id="ARBA00023242"/>
    </source>
</evidence>
<evidence type="ECO:0000256" key="26">
    <source>
        <dbReference type="SAM" id="MobiDB-lite"/>
    </source>
</evidence>
<dbReference type="SMART" id="SM00317">
    <property type="entry name" value="SET"/>
    <property type="match status" value="1"/>
</dbReference>
<dbReference type="Pfam" id="PF23004">
    <property type="entry name" value="PHDvar_NSD"/>
    <property type="match status" value="1"/>
</dbReference>
<proteinExistence type="predicted"/>
<dbReference type="InterPro" id="IPR013083">
    <property type="entry name" value="Znf_RING/FYVE/PHD"/>
</dbReference>
<comment type="subcellular location">
    <subcellularLocation>
        <location evidence="2">Chromosome</location>
    </subcellularLocation>
    <subcellularLocation>
        <location evidence="1">Nucleus</location>
    </subcellularLocation>
</comment>
<feature type="compositionally biased region" description="Basic and acidic residues" evidence="26">
    <location>
        <begin position="1068"/>
        <end position="1082"/>
    </location>
</feature>
<dbReference type="SUPFAM" id="SSF57903">
    <property type="entry name" value="FYVE/PHD zinc finger"/>
    <property type="match status" value="3"/>
</dbReference>
<feature type="region of interest" description="Disordered" evidence="26">
    <location>
        <begin position="430"/>
        <end position="501"/>
    </location>
</feature>
<accession>A0A673ZL33</accession>
<evidence type="ECO:0000259" key="27">
    <source>
        <dbReference type="PROSITE" id="PS50016"/>
    </source>
</evidence>
<dbReference type="Gene3D" id="2.30.30.140">
    <property type="match status" value="2"/>
</dbReference>
<reference evidence="32" key="1">
    <citation type="submission" date="2025-08" db="UniProtKB">
        <authorList>
            <consortium name="Ensembl"/>
        </authorList>
    </citation>
    <scope>IDENTIFICATION</scope>
</reference>
<evidence type="ECO:0000256" key="5">
    <source>
        <dbReference type="ARBA" id="ARBA00022491"/>
    </source>
</evidence>
<dbReference type="SMART" id="SM00570">
    <property type="entry name" value="AWS"/>
    <property type="match status" value="1"/>
</dbReference>
<dbReference type="InterPro" id="IPR046341">
    <property type="entry name" value="SET_dom_sf"/>
</dbReference>
<feature type="compositionally biased region" description="Low complexity" evidence="26">
    <location>
        <begin position="259"/>
        <end position="269"/>
    </location>
</feature>
<dbReference type="Ensembl" id="ENSSTUT00000048877.1">
    <property type="protein sequence ID" value="ENSSTUP00000046856.1"/>
    <property type="gene ID" value="ENSSTUG00000019657.1"/>
</dbReference>
<dbReference type="InterPro" id="IPR047433">
    <property type="entry name" value="SET_NSD1"/>
</dbReference>
<dbReference type="InterPro" id="IPR047432">
    <property type="entry name" value="PHD5_NSD1"/>
</dbReference>
<dbReference type="FunFam" id="3.30.40.10:FF:000106">
    <property type="entry name" value="Histone-lysine N-methyltransferase"/>
    <property type="match status" value="1"/>
</dbReference>
<evidence type="ECO:0000256" key="10">
    <source>
        <dbReference type="ARBA" id="ARBA00022691"/>
    </source>
</evidence>
<feature type="region of interest" description="Disordered" evidence="26">
    <location>
        <begin position="868"/>
        <end position="923"/>
    </location>
</feature>
<gene>
    <name evidence="32" type="primary">LOC115205703</name>
</gene>
<dbReference type="InterPro" id="IPR000313">
    <property type="entry name" value="PWWP_dom"/>
</dbReference>
<dbReference type="Pfam" id="PF17982">
    <property type="entry name" value="C5HCH"/>
    <property type="match status" value="1"/>
</dbReference>
<keyword evidence="7" id="KW-0597">Phosphoprotein</keyword>
<feature type="compositionally biased region" description="Polar residues" evidence="26">
    <location>
        <begin position="217"/>
        <end position="234"/>
    </location>
</feature>
<feature type="region of interest" description="Disordered" evidence="26">
    <location>
        <begin position="2128"/>
        <end position="2317"/>
    </location>
</feature>
<dbReference type="InterPro" id="IPR055197">
    <property type="entry name" value="PHDvar_NSD"/>
</dbReference>
<keyword evidence="16" id="KW-0156">Chromatin regulator</keyword>
<feature type="region of interest" description="Disordered" evidence="26">
    <location>
        <begin position="1"/>
        <end position="65"/>
    </location>
</feature>
<dbReference type="Pfam" id="PF00628">
    <property type="entry name" value="PHD"/>
    <property type="match status" value="1"/>
</dbReference>
<dbReference type="Proteomes" id="UP000472277">
    <property type="component" value="Chromosome 13"/>
</dbReference>
<evidence type="ECO:0000313" key="33">
    <source>
        <dbReference type="Proteomes" id="UP000472277"/>
    </source>
</evidence>
<dbReference type="FunFam" id="2.30.30.140:FF:000004">
    <property type="entry name" value="Histone-lysine N-methyltransferase"/>
    <property type="match status" value="1"/>
</dbReference>
<keyword evidence="20" id="KW-0539">Nucleus</keyword>
<feature type="domain" description="PHD-type" evidence="27">
    <location>
        <begin position="1620"/>
        <end position="1664"/>
    </location>
</feature>
<keyword evidence="17" id="KW-0805">Transcription regulation</keyword>
<dbReference type="FunFam" id="3.30.40.10:FF:000201">
    <property type="entry name" value="Histone-lysine N-methyltransferase"/>
    <property type="match status" value="1"/>
</dbReference>
<feature type="compositionally biased region" description="Basic and acidic residues" evidence="26">
    <location>
        <begin position="1345"/>
        <end position="1361"/>
    </location>
</feature>
<feature type="region of interest" description="Disordered" evidence="26">
    <location>
        <begin position="715"/>
        <end position="767"/>
    </location>
</feature>
<feature type="compositionally biased region" description="Acidic residues" evidence="26">
    <location>
        <begin position="2226"/>
        <end position="2273"/>
    </location>
</feature>
<feature type="region of interest" description="Disordered" evidence="26">
    <location>
        <begin position="98"/>
        <end position="234"/>
    </location>
</feature>
<dbReference type="CDD" id="cd19210">
    <property type="entry name" value="SET_NSD1"/>
    <property type="match status" value="1"/>
</dbReference>
<evidence type="ECO:0000256" key="6">
    <source>
        <dbReference type="ARBA" id="ARBA00022499"/>
    </source>
</evidence>
<dbReference type="GO" id="GO:0008270">
    <property type="term" value="F:zinc ion binding"/>
    <property type="evidence" value="ECO:0007669"/>
    <property type="project" value="UniProtKB-KW"/>
</dbReference>
<feature type="region of interest" description="Disordered" evidence="26">
    <location>
        <begin position="976"/>
        <end position="1260"/>
    </location>
</feature>
<protein>
    <recommendedName>
        <fullName evidence="3">Histone-lysine N-methyltransferase, H3 lysine-36 specific</fullName>
        <ecNumber evidence="22">2.1.1.357</ecNumber>
    </recommendedName>
    <alternativeName>
        <fullName evidence="23">H3-K36-HMTase</fullName>
    </alternativeName>
    <alternativeName>
        <fullName evidence="24">Nuclear receptor-binding SET domain-containing protein 1</fullName>
    </alternativeName>
</protein>
<keyword evidence="4" id="KW-0158">Chromosome</keyword>
<dbReference type="InterPro" id="IPR059153">
    <property type="entry name" value="NSD_PHD-1st"/>
</dbReference>
<dbReference type="FunFam" id="2.30.30.140:FF:000059">
    <property type="entry name" value="Histone-lysine N-methyltransferase"/>
    <property type="match status" value="1"/>
</dbReference>
<evidence type="ECO:0000256" key="17">
    <source>
        <dbReference type="ARBA" id="ARBA00023015"/>
    </source>
</evidence>
<dbReference type="GO" id="GO:0016922">
    <property type="term" value="F:nuclear receptor binding"/>
    <property type="evidence" value="ECO:0007669"/>
    <property type="project" value="UniProtKB-ARBA"/>
</dbReference>
<dbReference type="PROSITE" id="PS50280">
    <property type="entry name" value="SET"/>
    <property type="match status" value="1"/>
</dbReference>
<dbReference type="FunFam" id="3.30.40.10:FF:000093">
    <property type="entry name" value="Histone-lysine N-methyltransferase"/>
    <property type="match status" value="1"/>
</dbReference>
<evidence type="ECO:0000259" key="31">
    <source>
        <dbReference type="PROSITE" id="PS51215"/>
    </source>
</evidence>
<keyword evidence="10" id="KW-0949">S-adenosyl-L-methionine</keyword>
<dbReference type="CDD" id="cd15648">
    <property type="entry name" value="PHD1_NSD1_2"/>
    <property type="match status" value="1"/>
</dbReference>
<dbReference type="Pfam" id="PF00855">
    <property type="entry name" value="PWWP"/>
    <property type="match status" value="2"/>
</dbReference>
<comment type="catalytic activity">
    <reaction evidence="21">
        <text>L-lysyl(36)-[histone H3] + 2 S-adenosyl-L-methionine = N(6),N(6)-dimethyl-L-lysyl(36)-[histone H3] + 2 S-adenosyl-L-homocysteine + 2 H(+)</text>
        <dbReference type="Rhea" id="RHEA:60308"/>
        <dbReference type="Rhea" id="RHEA-COMP:9785"/>
        <dbReference type="Rhea" id="RHEA-COMP:9787"/>
        <dbReference type="ChEBI" id="CHEBI:15378"/>
        <dbReference type="ChEBI" id="CHEBI:29969"/>
        <dbReference type="ChEBI" id="CHEBI:57856"/>
        <dbReference type="ChEBI" id="CHEBI:59789"/>
        <dbReference type="ChEBI" id="CHEBI:61976"/>
        <dbReference type="EC" id="2.1.1.357"/>
    </reaction>
</comment>
<keyword evidence="13 25" id="KW-0863">Zinc-finger</keyword>
<organism evidence="32 33">
    <name type="scientific">Salmo trutta</name>
    <name type="common">Brown trout</name>
    <dbReference type="NCBI Taxonomy" id="8032"/>
    <lineage>
        <taxon>Eukaryota</taxon>
        <taxon>Metazoa</taxon>
        <taxon>Chordata</taxon>
        <taxon>Craniata</taxon>
        <taxon>Vertebrata</taxon>
        <taxon>Euteleostomi</taxon>
        <taxon>Actinopterygii</taxon>
        <taxon>Neopterygii</taxon>
        <taxon>Teleostei</taxon>
        <taxon>Protacanthopterygii</taxon>
        <taxon>Salmoniformes</taxon>
        <taxon>Salmonidae</taxon>
        <taxon>Salmoninae</taxon>
        <taxon>Salmo</taxon>
    </lineage>
</organism>
<evidence type="ECO:0000256" key="18">
    <source>
        <dbReference type="ARBA" id="ARBA00023159"/>
    </source>
</evidence>
<dbReference type="Gene3D" id="3.30.40.10">
    <property type="entry name" value="Zinc/RING finger domain, C3HC4 (zinc finger)"/>
    <property type="match status" value="4"/>
</dbReference>
<evidence type="ECO:0000256" key="13">
    <source>
        <dbReference type="ARBA" id="ARBA00022771"/>
    </source>
</evidence>
<feature type="compositionally biased region" description="Polar residues" evidence="26">
    <location>
        <begin position="2183"/>
        <end position="2210"/>
    </location>
</feature>
<feature type="region of interest" description="Disordered" evidence="26">
    <location>
        <begin position="935"/>
        <end position="958"/>
    </location>
</feature>
<dbReference type="InterPro" id="IPR011011">
    <property type="entry name" value="Znf_FYVE_PHD"/>
</dbReference>
<dbReference type="GO" id="GO:0005654">
    <property type="term" value="C:nucleoplasm"/>
    <property type="evidence" value="ECO:0007669"/>
    <property type="project" value="UniProtKB-ARBA"/>
</dbReference>
<feature type="region of interest" description="Disordered" evidence="26">
    <location>
        <begin position="531"/>
        <end position="599"/>
    </location>
</feature>
<dbReference type="PROSITE" id="PS50868">
    <property type="entry name" value="POST_SET"/>
    <property type="match status" value="1"/>
</dbReference>
<dbReference type="OMA" id="TFEMHSF"/>
<name>A0A673ZL33_SALTR</name>
<keyword evidence="11" id="KW-0479">Metal-binding</keyword>
<dbReference type="GO" id="GO:0140954">
    <property type="term" value="F:histone H3K36 dimethyltransferase activity"/>
    <property type="evidence" value="ECO:0007669"/>
    <property type="project" value="UniProtKB-EC"/>
</dbReference>
<dbReference type="InParanoid" id="A0A673ZL33"/>
<dbReference type="InterPro" id="IPR041306">
    <property type="entry name" value="C5HCH"/>
</dbReference>
<feature type="compositionally biased region" description="Polar residues" evidence="26">
    <location>
        <begin position="155"/>
        <end position="165"/>
    </location>
</feature>
<dbReference type="InterPro" id="IPR050777">
    <property type="entry name" value="SET2_Histone-Lys_MeTrsfase"/>
</dbReference>
<sequence>MNRSYRRAVRGRSASATVYSSGQPKLRPPNGLSVSTSYGNQCNSSTKHGSTDQPSVAMQLSTSSLKQAPSYVYNQAERERPHCYSPLLRLQDLSTMVHRHGSDLGPGPQPKDLDARNHLHSHSPVGGSSFGAPLVRLPPSPGNEETEPCEDSIRDQNGFSPVSSDSLERSSPIPNGYLHFESTLFDSGDREDEDDEEEELVSFQQHSSKSARDRTVTDSNTTSGSGVDHNSTYKPSVLNLMSKSLSELDPTLSPSALPDMSMGDGWSMDQDSDSDSAMTGDTLDHGLISPVGTNSNPNSPKKKPLPAVQYLEGDLVWAKFNRRPWWPCRVTIDPLEGIHTHMKVPSRRPCRMYYVETLGEMADHAWVPGKVTYPFTGGEQFTALPVLRRRGKQREKDYKYTIPKRLFESWKVGVLEAEFLLPDLLKNTAVSSSMPSDNEERVSFPLPDEKPSEAPSCSSSMLTAPPSFSPPPNRNEHPPAANLTVANDSSSKKKPCQKKKRKGLAEIFGHIAGSPTESQSILDLANQLPAASADPLKEEDPKDSPYADLDSVPTIVRPKRSEKPAIEDTEKPSEPSKDEAEKGGNKERPTPEKDKDRHVVMVVPRHVDPISPSSSPNVLVNKSLFNYRTTKNTNVLQSKQKLGSSYELTNKNALDKPSLHLPSSRRLMTRALKAEEETDLKEALLASSQNLTNDRLNVHSYDDDDVSDIVQIRTELSTSRDSSPDKARSSASSPKKQAESDWKHLHNGSWKNSEDVTPGSSKPVITPIKVKEENIVSDISSCSSPTSSLSPMDTFQDIKELSFKSLVKEESDSGNSNTNFKPEPNYKFSTFLMLLKDMHDTREKEGKPLTMPPSQALIQEEPMVIATAQPPDDPLNAAAGGDWTPTGTKIQNGQHASSPTPKSTPAKPKSKTKPIMKNDTYKLEGKTVLAQMVANAVEKQQRRKQRPPAKLRATIGGLSPELADLAWGREFVSGHADLAEPGLSPPPLPSVSSAADSSSYPDKSPGTKVAPKKRWQTFAQQGPVKPGKDPGVLGGVASPQGLAEVNGVYRDCQGGTPDPISSPDLNLEMEKQDDTSEHSENKRLRKPSKRLLESTEEEQFFSPKKKIKKPLESSKAPLSHSSAPALLMYTSTPSPTPGPTSGETASPTPGPTSGEPASPTPGPTSGEPASPTPGPTSGEPASPTPGPTSGEPASPTPGPSSGEPASPTPGPSSGEPASPTPGPTSGKPASPTPGPTSGEPASLTPGPTSGEPAKTQALAGLKQSLSQDVLHRVIESLSKQPPAVTSFSTDSLFDGTNPPLPSDPVSMERKRPRKPSHKVLECTTEEVSVSPPKKEFKNQSVQTEMKTEVRDTQAKSMKEEVPVSSLTTPESMVSLQASSSAWPSSPTVLPTPKEETEKISPGVGGESHTNGERTPKPEVFSPGLNDSFSLPGEGSLFSSTKRNTGEKGGAASMKENVCQVCERTGELLLCEGQCCGAFHLQCIGLSEAPRGKFICCECTKAGVRTCFVCKKSGDGVKRCMVPVCGKFYHNECILKHTPTQPQNKGVRCSLHVCLSCHITNPLNPCTSKSRLTRCVRCPVAYHANDYCMAAGSIVLANNSFLCPNHFIPRKNCKNHEHINVSWCFVCSEGGSLLCCEACPAAFHQECLNIEMPEGSWFCNDCKAGKKPHFKDILWVKVGRFRWWPAEVCLPKNVPEKILRMKHEVGEFPVQFFGSKDYAWTYQARVFPYMEGDANNKDKMGKGCDAIYKKALNETAERFIALQAEKEMRQLQEDRRNDKKPPPYRHIKVNRPIGKVQIITADLSEVPRCNCKASDENPCGMDSECINRMLMYECNPQVCLAGERCLNQSYTKRQYTQVEIFRTLSRGWGLRGVSDIKKGAFVNEYVGEVIDEEECRARIKHAQENDICNFYMLTLDKDRIIDAGPKGNQARFMNHCCQPNCETQKWTVNGDTRVGLFALEDIPEGVELTFNYNLECLGNGKTVCKCGAPNCSGFLGVRPKNQPSKARERRELKEGKKKVLVKRKPQLEVTKEREDGCFSCGDGGQIVSCKKPGCPKVYHADCLNLAKRPAGRWECPWHQCDVCGHEAASFCEMCPSSFCTQHREGLLFISKVDGRLACNDHDPCGPEPLEPGEIREYVPPGGMPLPHPLGLVPPRPGSTTAGSIPSTVAPDLTQDSLLPPTGSLFLNTSQNSNTSSYGPPSSPNMSDSQILHFSLPSPPSSYKDVKEEEEDGELEDGQVGGLEEDAEEDEEEEEEGEDEEEGEAMEVVEEEDEQYEGRLGEEEGGDVYDTWGDYMEEEPDDEGEVEEEEWGRVEDEEK</sequence>
<evidence type="ECO:0000256" key="14">
    <source>
        <dbReference type="ARBA" id="ARBA00022833"/>
    </source>
</evidence>
<feature type="compositionally biased region" description="Polar residues" evidence="26">
    <location>
        <begin position="1277"/>
        <end position="1291"/>
    </location>
</feature>
<dbReference type="InterPro" id="IPR001965">
    <property type="entry name" value="Znf_PHD"/>
</dbReference>
<dbReference type="FunFam" id="2.170.270.10:FF:000002">
    <property type="entry name" value="Histone-lysine N-methyltransferase"/>
    <property type="match status" value="1"/>
</dbReference>
<dbReference type="PROSITE" id="PS51215">
    <property type="entry name" value="AWS"/>
    <property type="match status" value="1"/>
</dbReference>
<feature type="region of interest" description="Disordered" evidence="26">
    <location>
        <begin position="1277"/>
        <end position="1425"/>
    </location>
</feature>
<feature type="compositionally biased region" description="Polar residues" evidence="26">
    <location>
        <begin position="32"/>
        <end position="65"/>
    </location>
</feature>
<dbReference type="SMART" id="SM00508">
    <property type="entry name" value="PostSET"/>
    <property type="match status" value="1"/>
</dbReference>
<dbReference type="Pfam" id="PF00856">
    <property type="entry name" value="SET"/>
    <property type="match status" value="1"/>
</dbReference>
<evidence type="ECO:0000313" key="32">
    <source>
        <dbReference type="Ensembl" id="ENSSTUP00000046856.1"/>
    </source>
</evidence>
<dbReference type="PROSITE" id="PS50812">
    <property type="entry name" value="PWWP"/>
    <property type="match status" value="2"/>
</dbReference>
<evidence type="ECO:0000256" key="11">
    <source>
        <dbReference type="ARBA" id="ARBA00022723"/>
    </source>
</evidence>
<feature type="compositionally biased region" description="Polar residues" evidence="26">
    <location>
        <begin position="1364"/>
        <end position="1376"/>
    </location>
</feature>
<dbReference type="SMART" id="SM00249">
    <property type="entry name" value="PHD"/>
    <property type="match status" value="4"/>
</dbReference>
<feature type="compositionally biased region" description="Basic residues" evidence="26">
    <location>
        <begin position="492"/>
        <end position="501"/>
    </location>
</feature>
<keyword evidence="12" id="KW-0677">Repeat</keyword>
<feature type="domain" description="PWWP" evidence="29">
    <location>
        <begin position="312"/>
        <end position="378"/>
    </location>
</feature>
<dbReference type="PROSITE" id="PS01359">
    <property type="entry name" value="ZF_PHD_1"/>
    <property type="match status" value="1"/>
</dbReference>
<dbReference type="Pfam" id="PF17907">
    <property type="entry name" value="AWS"/>
    <property type="match status" value="1"/>
</dbReference>
<keyword evidence="9" id="KW-0808">Transferase</keyword>
<evidence type="ECO:0000256" key="19">
    <source>
        <dbReference type="ARBA" id="ARBA00023163"/>
    </source>
</evidence>
<dbReference type="Pfam" id="PF22908">
    <property type="entry name" value="PHD_NSD"/>
    <property type="match status" value="1"/>
</dbReference>
<reference evidence="32" key="2">
    <citation type="submission" date="2025-09" db="UniProtKB">
        <authorList>
            <consortium name="Ensembl"/>
        </authorList>
    </citation>
    <scope>IDENTIFICATION</scope>
</reference>
<dbReference type="SUPFAM" id="SSF82199">
    <property type="entry name" value="SET domain"/>
    <property type="match status" value="1"/>
</dbReference>
<dbReference type="GO" id="GO:0006355">
    <property type="term" value="P:regulation of DNA-templated transcription"/>
    <property type="evidence" value="ECO:0007669"/>
    <property type="project" value="UniProtKB-ARBA"/>
</dbReference>
<dbReference type="InterPro" id="IPR003616">
    <property type="entry name" value="Post-SET_dom"/>
</dbReference>
<dbReference type="InterPro" id="IPR047430">
    <property type="entry name" value="PHD4_NSD1"/>
</dbReference>
<feature type="compositionally biased region" description="Low complexity" evidence="26">
    <location>
        <begin position="896"/>
        <end position="907"/>
    </location>
</feature>
<feature type="compositionally biased region" description="Low complexity" evidence="26">
    <location>
        <begin position="990"/>
        <end position="1004"/>
    </location>
</feature>
<dbReference type="PROSITE" id="PS50016">
    <property type="entry name" value="ZF_PHD_2"/>
    <property type="match status" value="2"/>
</dbReference>
<dbReference type="CDD" id="cd15659">
    <property type="entry name" value="PHD5_NSD1"/>
    <property type="match status" value="1"/>
</dbReference>
<evidence type="ECO:0000256" key="23">
    <source>
        <dbReference type="ARBA" id="ARBA00080495"/>
    </source>
</evidence>
<dbReference type="GeneTree" id="ENSGT00940000155027"/>
<evidence type="ECO:0000256" key="21">
    <source>
        <dbReference type="ARBA" id="ARBA00050654"/>
    </source>
</evidence>
<feature type="domain" description="Post-SET" evidence="30">
    <location>
        <begin position="1979"/>
        <end position="1995"/>
    </location>
</feature>
<feature type="compositionally biased region" description="Polar residues" evidence="26">
    <location>
        <begin position="885"/>
        <end position="895"/>
    </location>
</feature>
<feature type="compositionally biased region" description="Basic and acidic residues" evidence="26">
    <location>
        <begin position="535"/>
        <end position="545"/>
    </location>
</feature>
<dbReference type="InterPro" id="IPR055198">
    <property type="entry name" value="NSD_PHD"/>
</dbReference>
<keyword evidence="33" id="KW-1185">Reference proteome</keyword>
<keyword evidence="8" id="KW-0489">Methyltransferase</keyword>
<evidence type="ECO:0000259" key="29">
    <source>
        <dbReference type="PROSITE" id="PS50812"/>
    </source>
</evidence>
<evidence type="ECO:0000256" key="24">
    <source>
        <dbReference type="ARBA" id="ARBA00081785"/>
    </source>
</evidence>
<dbReference type="SUPFAM" id="SSF63748">
    <property type="entry name" value="Tudor/PWWP/MBT"/>
    <property type="match status" value="2"/>
</dbReference>
<evidence type="ECO:0000256" key="9">
    <source>
        <dbReference type="ARBA" id="ARBA00022679"/>
    </source>
</evidence>
<keyword evidence="6" id="KW-1017">Isopeptide bond</keyword>
<dbReference type="PANTHER" id="PTHR22884">
    <property type="entry name" value="SET DOMAIN PROTEINS"/>
    <property type="match status" value="1"/>
</dbReference>
<evidence type="ECO:0000256" key="22">
    <source>
        <dbReference type="ARBA" id="ARBA00066810"/>
    </source>
</evidence>
<evidence type="ECO:0000256" key="25">
    <source>
        <dbReference type="PROSITE-ProRule" id="PRU00146"/>
    </source>
</evidence>
<dbReference type="GO" id="GO:0032259">
    <property type="term" value="P:methylation"/>
    <property type="evidence" value="ECO:0007669"/>
    <property type="project" value="UniProtKB-KW"/>
</dbReference>
<evidence type="ECO:0000256" key="3">
    <source>
        <dbReference type="ARBA" id="ARBA00018028"/>
    </source>
</evidence>
<feature type="compositionally biased region" description="Low complexity" evidence="26">
    <location>
        <begin position="1377"/>
        <end position="1386"/>
    </location>
</feature>
<feature type="compositionally biased region" description="Basic and acidic residues" evidence="26">
    <location>
        <begin position="559"/>
        <end position="599"/>
    </location>
</feature>
<evidence type="ECO:0000256" key="8">
    <source>
        <dbReference type="ARBA" id="ARBA00022603"/>
    </source>
</evidence>
<feature type="compositionally biased region" description="Pro residues" evidence="26">
    <location>
        <begin position="2140"/>
        <end position="2155"/>
    </location>
</feature>
<dbReference type="GO" id="GO:0005694">
    <property type="term" value="C:chromosome"/>
    <property type="evidence" value="ECO:0007669"/>
    <property type="project" value="UniProtKB-SubCell"/>
</dbReference>
<evidence type="ECO:0000256" key="7">
    <source>
        <dbReference type="ARBA" id="ARBA00022553"/>
    </source>
</evidence>
<feature type="compositionally biased region" description="Acidic residues" evidence="26">
    <location>
        <begin position="2293"/>
        <end position="2308"/>
    </location>
</feature>
<evidence type="ECO:0000256" key="4">
    <source>
        <dbReference type="ARBA" id="ARBA00022454"/>
    </source>
</evidence>
<dbReference type="InterPro" id="IPR006560">
    <property type="entry name" value="AWS_dom"/>
</dbReference>
<feature type="compositionally biased region" description="Polar residues" evidence="26">
    <location>
        <begin position="14"/>
        <end position="23"/>
    </location>
</feature>
<keyword evidence="18" id="KW-0010">Activator</keyword>
<keyword evidence="14" id="KW-0862">Zinc</keyword>
<keyword evidence="15" id="KW-0832">Ubl conjugation</keyword>
<dbReference type="EC" id="2.1.1.357" evidence="22"/>
<dbReference type="CDD" id="cd15656">
    <property type="entry name" value="PHD4_NSD1"/>
    <property type="match status" value="1"/>
</dbReference>
<evidence type="ECO:0000256" key="12">
    <source>
        <dbReference type="ARBA" id="ARBA00022737"/>
    </source>
</evidence>
<feature type="compositionally biased region" description="Acidic residues" evidence="26">
    <location>
        <begin position="189"/>
        <end position="200"/>
    </location>
</feature>
<evidence type="ECO:0000256" key="16">
    <source>
        <dbReference type="ARBA" id="ARBA00022853"/>
    </source>
</evidence>
<dbReference type="InterPro" id="IPR047426">
    <property type="entry name" value="PHD1_NSD1_2"/>
</dbReference>
<dbReference type="InterPro" id="IPR019786">
    <property type="entry name" value="Zinc_finger_PHD-type_CS"/>
</dbReference>
<feature type="compositionally biased region" description="Basic residues" evidence="26">
    <location>
        <begin position="1"/>
        <end position="10"/>
    </location>
</feature>
<dbReference type="Gene3D" id="2.170.270.10">
    <property type="entry name" value="SET domain"/>
    <property type="match status" value="1"/>
</dbReference>
<keyword evidence="19" id="KW-0804">Transcription</keyword>
<dbReference type="SMART" id="SM00293">
    <property type="entry name" value="PWWP"/>
    <property type="match status" value="1"/>
</dbReference>
<feature type="compositionally biased region" description="Basic and acidic residues" evidence="26">
    <location>
        <begin position="438"/>
        <end position="452"/>
    </location>
</feature>
<dbReference type="InterPro" id="IPR001214">
    <property type="entry name" value="SET_dom"/>
</dbReference>
<dbReference type="Pfam" id="PF23011">
    <property type="entry name" value="PHD-1st_NSD"/>
    <property type="match status" value="1"/>
</dbReference>
<dbReference type="FunFam" id="3.30.40.10:FF:000025">
    <property type="entry name" value="Histone-lysine N-methyltransferase"/>
    <property type="match status" value="1"/>
</dbReference>
<keyword evidence="5" id="KW-0678">Repressor</keyword>
<feature type="region of interest" description="Disordered" evidence="26">
    <location>
        <begin position="249"/>
        <end position="304"/>
    </location>
</feature>
<evidence type="ECO:0000259" key="30">
    <source>
        <dbReference type="PROSITE" id="PS50868"/>
    </source>
</evidence>
<evidence type="ECO:0000256" key="15">
    <source>
        <dbReference type="ARBA" id="ARBA00022843"/>
    </source>
</evidence>
<feature type="domain" description="SET" evidence="28">
    <location>
        <begin position="1855"/>
        <end position="1972"/>
    </location>
</feature>
<dbReference type="InterPro" id="IPR019787">
    <property type="entry name" value="Znf_PHD-finger"/>
</dbReference>
<evidence type="ECO:0000256" key="1">
    <source>
        <dbReference type="ARBA" id="ARBA00004123"/>
    </source>
</evidence>